<accession>A0A017SWD2</accession>
<gene>
    <name evidence="2" type="ORF">CAP_0416</name>
</gene>
<dbReference type="EMBL" id="ASRX01000104">
    <property type="protein sequence ID" value="EYF00601.1"/>
    <property type="molecule type" value="Genomic_DNA"/>
</dbReference>
<evidence type="ECO:0000256" key="1">
    <source>
        <dbReference type="SAM" id="MobiDB-lite"/>
    </source>
</evidence>
<dbReference type="AlphaFoldDB" id="A0A017SWD2"/>
<keyword evidence="3" id="KW-1185">Reference proteome</keyword>
<dbReference type="OrthoDB" id="5485511at2"/>
<evidence type="ECO:0000313" key="3">
    <source>
        <dbReference type="Proteomes" id="UP000019678"/>
    </source>
</evidence>
<feature type="region of interest" description="Disordered" evidence="1">
    <location>
        <begin position="513"/>
        <end position="542"/>
    </location>
</feature>
<dbReference type="RefSeq" id="WP_044250851.1">
    <property type="nucleotide sequence ID" value="NZ_ASRX01000104.1"/>
</dbReference>
<proteinExistence type="predicted"/>
<comment type="caution">
    <text evidence="2">The sequence shown here is derived from an EMBL/GenBank/DDBJ whole genome shotgun (WGS) entry which is preliminary data.</text>
</comment>
<reference evidence="2 3" key="1">
    <citation type="submission" date="2013-05" db="EMBL/GenBank/DDBJ databases">
        <title>Genome assembly of Chondromyces apiculatus DSM 436.</title>
        <authorList>
            <person name="Sharma G."/>
            <person name="Khatri I."/>
            <person name="Kaur C."/>
            <person name="Mayilraj S."/>
            <person name="Subramanian S."/>
        </authorList>
    </citation>
    <scope>NUCLEOTIDE SEQUENCE [LARGE SCALE GENOMIC DNA]</scope>
    <source>
        <strain evidence="2 3">DSM 436</strain>
    </source>
</reference>
<evidence type="ECO:0000313" key="2">
    <source>
        <dbReference type="EMBL" id="EYF00601.1"/>
    </source>
</evidence>
<sequence length="638" mass="71542">MKEDLDRYVRSLAEQEQDARAPERSQDLGTFVVWLLERRGFTIHLRSFRYEGAERRKNSGLTQLGVDIIASRRLRDGRRCLYLFVLKQGNITLEMAGGARGTIFHDIELASQRPATSDAWFDLEGRAFDVRTVIAVHNGDLDERLVGMVDEKRAHFRRHRDVRLRWWDAAKLVKYAMLPPRDTATPGLARGADASLFPPGVRPFARAALDSVAHNRGHSFDLGAVDRLLDEVLPVGRAPVGTGPGSGLGPGKALKARELRRRLAEMTLFTQMVAIECRRVAASISLPVLDTIERVICRVMEHVRRIPREEIGGHRGKIRTLLRRLLGQYVAQTQCLCRHLEPLLQTPYGLALGAPSERIDYPLRALRLSGYLAVAGLALLDVKKPRSAQRLARTLENLWTNNVPACTSPVTDDQIIEISLVFEFWRRCGMEALSVQMAMSTAQRLRWMKDLGLPLPALYQHARVPPDDEDLHVLAETHLRGWLEAPPAFNDHGSTILPLVLYLAHRRGGSVDASDVASFTPPAPGDLQTEAGSPGAKVSAEASVPGRPERLVYLQSWRPPEDAADEWYVQEIRHRGMVKVFELTHGLEAMAKEFESFNRPLPQSPAESWKLPVIDRIAWKCWRTPPPMAIFCEGVPPS</sequence>
<name>A0A017SWD2_9BACT</name>
<organism evidence="2 3">
    <name type="scientific">Chondromyces apiculatus DSM 436</name>
    <dbReference type="NCBI Taxonomy" id="1192034"/>
    <lineage>
        <taxon>Bacteria</taxon>
        <taxon>Pseudomonadati</taxon>
        <taxon>Myxococcota</taxon>
        <taxon>Polyangia</taxon>
        <taxon>Polyangiales</taxon>
        <taxon>Polyangiaceae</taxon>
        <taxon>Chondromyces</taxon>
    </lineage>
</organism>
<dbReference type="Proteomes" id="UP000019678">
    <property type="component" value="Unassembled WGS sequence"/>
</dbReference>
<protein>
    <submittedName>
        <fullName evidence="2">Uncharacterized protein</fullName>
    </submittedName>
</protein>
<dbReference type="STRING" id="1192034.CAP_0416"/>